<dbReference type="PROSITE" id="PS00107">
    <property type="entry name" value="PROTEIN_KINASE_ATP"/>
    <property type="match status" value="1"/>
</dbReference>
<organism evidence="8 9">
    <name type="scientific">Roseateles puraquae</name>
    <dbReference type="NCBI Taxonomy" id="431059"/>
    <lineage>
        <taxon>Bacteria</taxon>
        <taxon>Pseudomonadati</taxon>
        <taxon>Pseudomonadota</taxon>
        <taxon>Betaproteobacteria</taxon>
        <taxon>Burkholderiales</taxon>
        <taxon>Sphaerotilaceae</taxon>
        <taxon>Roseateles</taxon>
    </lineage>
</organism>
<evidence type="ECO:0000256" key="3">
    <source>
        <dbReference type="ARBA" id="ARBA00022777"/>
    </source>
</evidence>
<dbReference type="Pfam" id="PF00069">
    <property type="entry name" value="Pkinase"/>
    <property type="match status" value="1"/>
</dbReference>
<dbReference type="InterPro" id="IPR011009">
    <property type="entry name" value="Kinase-like_dom_sf"/>
</dbReference>
<protein>
    <recommendedName>
        <fullName evidence="7">Protein kinase domain-containing protein</fullName>
    </recommendedName>
</protein>
<name>A0A254N9Q6_9BURK</name>
<dbReference type="InterPro" id="IPR008271">
    <property type="entry name" value="Ser/Thr_kinase_AS"/>
</dbReference>
<keyword evidence="1" id="KW-0808">Transferase</keyword>
<keyword evidence="9" id="KW-1185">Reference proteome</keyword>
<keyword evidence="3" id="KW-0418">Kinase</keyword>
<dbReference type="InterPro" id="IPR058395">
    <property type="entry name" value="DUF8082"/>
</dbReference>
<dbReference type="EMBL" id="NISI01000002">
    <property type="protein sequence ID" value="OWR04756.1"/>
    <property type="molecule type" value="Genomic_DNA"/>
</dbReference>
<dbReference type="InterPro" id="IPR017441">
    <property type="entry name" value="Protein_kinase_ATP_BS"/>
</dbReference>
<gene>
    <name evidence="8" type="ORF">CDO81_09270</name>
</gene>
<dbReference type="GO" id="GO:0005524">
    <property type="term" value="F:ATP binding"/>
    <property type="evidence" value="ECO:0007669"/>
    <property type="project" value="UniProtKB-UniRule"/>
</dbReference>
<feature type="binding site" evidence="5">
    <location>
        <position position="42"/>
    </location>
    <ligand>
        <name>ATP</name>
        <dbReference type="ChEBI" id="CHEBI:30616"/>
    </ligand>
</feature>
<feature type="compositionally biased region" description="Polar residues" evidence="6">
    <location>
        <begin position="303"/>
        <end position="314"/>
    </location>
</feature>
<dbReference type="PANTHER" id="PTHR43289:SF34">
    <property type="entry name" value="SERINE_THREONINE-PROTEIN KINASE YBDM-RELATED"/>
    <property type="match status" value="1"/>
</dbReference>
<evidence type="ECO:0000313" key="9">
    <source>
        <dbReference type="Proteomes" id="UP000197446"/>
    </source>
</evidence>
<keyword evidence="4 5" id="KW-0067">ATP-binding</keyword>
<evidence type="ECO:0000313" key="8">
    <source>
        <dbReference type="EMBL" id="OWR04756.1"/>
    </source>
</evidence>
<feature type="compositionally biased region" description="Gly residues" evidence="6">
    <location>
        <begin position="401"/>
        <end position="419"/>
    </location>
</feature>
<dbReference type="AlphaFoldDB" id="A0A254N9Q6"/>
<dbReference type="CDD" id="cd14014">
    <property type="entry name" value="STKc_PknB_like"/>
    <property type="match status" value="1"/>
</dbReference>
<feature type="region of interest" description="Disordered" evidence="6">
    <location>
        <begin position="296"/>
        <end position="331"/>
    </location>
</feature>
<dbReference type="GO" id="GO:0004674">
    <property type="term" value="F:protein serine/threonine kinase activity"/>
    <property type="evidence" value="ECO:0007669"/>
    <property type="project" value="TreeGrafter"/>
</dbReference>
<dbReference type="PANTHER" id="PTHR43289">
    <property type="entry name" value="MITOGEN-ACTIVATED PROTEIN KINASE KINASE KINASE 20-RELATED"/>
    <property type="match status" value="1"/>
</dbReference>
<reference evidence="8 9" key="1">
    <citation type="journal article" date="2007" name="Int. J. Syst. Evol. Microbiol.">
        <title>Description of Pelomonas aquatica sp. nov. and Pelomonas puraquae sp. nov., isolated from industrial and haemodialysis water.</title>
        <authorList>
            <person name="Gomila M."/>
            <person name="Bowien B."/>
            <person name="Falsen E."/>
            <person name="Moore E.R."/>
            <person name="Lalucat J."/>
        </authorList>
    </citation>
    <scope>NUCLEOTIDE SEQUENCE [LARGE SCALE GENOMIC DNA]</scope>
    <source>
        <strain evidence="8 9">CCUG 52769</strain>
    </source>
</reference>
<evidence type="ECO:0000256" key="5">
    <source>
        <dbReference type="PROSITE-ProRule" id="PRU10141"/>
    </source>
</evidence>
<keyword evidence="2 5" id="KW-0547">Nucleotide-binding</keyword>
<accession>A0A254N9Q6</accession>
<evidence type="ECO:0000256" key="6">
    <source>
        <dbReference type="SAM" id="MobiDB-lite"/>
    </source>
</evidence>
<dbReference type="RefSeq" id="WP_088482889.1">
    <property type="nucleotide sequence ID" value="NZ_NISI01000002.1"/>
</dbReference>
<dbReference type="PROSITE" id="PS00108">
    <property type="entry name" value="PROTEIN_KINASE_ST"/>
    <property type="match status" value="1"/>
</dbReference>
<dbReference type="Pfam" id="PF26309">
    <property type="entry name" value="DUF8082"/>
    <property type="match status" value="2"/>
</dbReference>
<proteinExistence type="predicted"/>
<dbReference type="OrthoDB" id="9791419at2"/>
<feature type="compositionally biased region" description="Low complexity" evidence="6">
    <location>
        <begin position="424"/>
        <end position="443"/>
    </location>
</feature>
<evidence type="ECO:0000259" key="7">
    <source>
        <dbReference type="PROSITE" id="PS50011"/>
    </source>
</evidence>
<dbReference type="PROSITE" id="PS50011">
    <property type="entry name" value="PROTEIN_KINASE_DOM"/>
    <property type="match status" value="1"/>
</dbReference>
<sequence>MSDKKHPVQLGKYRITEVLGEGAMGVVYKGFDPDIQRTVALKTIRTQLDSDDDSPGAPASRFRNEAQAAGRLMHPGIVAVYDFGRDQSVAYIAMEFVEGRSLASYLGAKVRFTDTDIPGIMSQLLDALGHAHDKGVWHRDVKPANIIMTTAGRLKVADFGIARIESNNLTQTHYMVGTPSHMAPEQFLGKPMDRRVDIYGAGVVLYQLLTGRAPFAGTTEALMYKVVNEMPQPPSTLDGVQRPGWFDGIVARALAKRPEDRFATAEEFKQALIDGAGQVLDDTSWEKTVMLAPPRAKAPQPLVSPTQAPVSLSGTPVPGSTAGSPPPSHWDKAQLSQAELTLARHVGPLASVLVRRAARECSNLDELYTRLAEQVSDPRARDAFLGQASLVTGGHHRTAGGTHGAGTGKGTKGSTGGGALSIFGSRGSPGSQGSQASQGSAGATTLGGPLTEAVVDKAQALLAQHVGPIAKVLTKRAATGTDSRAVFFNRMAESVNDPAARAKLLHELSRLP</sequence>
<evidence type="ECO:0000256" key="1">
    <source>
        <dbReference type="ARBA" id="ARBA00022679"/>
    </source>
</evidence>
<comment type="caution">
    <text evidence="8">The sequence shown here is derived from an EMBL/GenBank/DDBJ whole genome shotgun (WGS) entry which is preliminary data.</text>
</comment>
<dbReference type="Proteomes" id="UP000197446">
    <property type="component" value="Unassembled WGS sequence"/>
</dbReference>
<evidence type="ECO:0000256" key="4">
    <source>
        <dbReference type="ARBA" id="ARBA00022840"/>
    </source>
</evidence>
<dbReference type="SMART" id="SM00220">
    <property type="entry name" value="S_TKc"/>
    <property type="match status" value="1"/>
</dbReference>
<dbReference type="Gene3D" id="1.10.510.10">
    <property type="entry name" value="Transferase(Phosphotransferase) domain 1"/>
    <property type="match status" value="1"/>
</dbReference>
<feature type="region of interest" description="Disordered" evidence="6">
    <location>
        <begin position="394"/>
        <end position="444"/>
    </location>
</feature>
<dbReference type="Gene3D" id="3.30.200.20">
    <property type="entry name" value="Phosphorylase Kinase, domain 1"/>
    <property type="match status" value="1"/>
</dbReference>
<evidence type="ECO:0000256" key="2">
    <source>
        <dbReference type="ARBA" id="ARBA00022741"/>
    </source>
</evidence>
<dbReference type="InterPro" id="IPR000719">
    <property type="entry name" value="Prot_kinase_dom"/>
</dbReference>
<dbReference type="SUPFAM" id="SSF56112">
    <property type="entry name" value="Protein kinase-like (PK-like)"/>
    <property type="match status" value="1"/>
</dbReference>
<feature type="domain" description="Protein kinase" evidence="7">
    <location>
        <begin position="13"/>
        <end position="273"/>
    </location>
</feature>